<dbReference type="PROSITE" id="PS51257">
    <property type="entry name" value="PROKAR_LIPOPROTEIN"/>
    <property type="match status" value="1"/>
</dbReference>
<evidence type="ECO:0000313" key="2">
    <source>
        <dbReference type="Proteomes" id="UP001447008"/>
    </source>
</evidence>
<keyword evidence="2" id="KW-1185">Reference proteome</keyword>
<accession>A0ABU9MTX9</accession>
<evidence type="ECO:0008006" key="3">
    <source>
        <dbReference type="Google" id="ProtNLM"/>
    </source>
</evidence>
<gene>
    <name evidence="1" type="ORF">WCN91_04895</name>
</gene>
<proteinExistence type="predicted"/>
<evidence type="ECO:0000313" key="1">
    <source>
        <dbReference type="EMBL" id="MEM0514764.1"/>
    </source>
</evidence>
<comment type="caution">
    <text evidence="1">The sequence shown here is derived from an EMBL/GenBank/DDBJ whole genome shotgun (WGS) entry which is preliminary data.</text>
</comment>
<protein>
    <recommendedName>
        <fullName evidence="3">Lipoprotein</fullName>
    </recommendedName>
</protein>
<organism evidence="1 2">
    <name type="scientific">Pseudoalteromonas qingdaonensis</name>
    <dbReference type="NCBI Taxonomy" id="3131913"/>
    <lineage>
        <taxon>Bacteria</taxon>
        <taxon>Pseudomonadati</taxon>
        <taxon>Pseudomonadota</taxon>
        <taxon>Gammaproteobacteria</taxon>
        <taxon>Alteromonadales</taxon>
        <taxon>Pseudoalteromonadaceae</taxon>
        <taxon>Pseudoalteromonas</taxon>
    </lineage>
</organism>
<sequence>MQYFKYTLIVLTSLFMLGCGGHGYEGHYVSTSDNKVFNALSELAGVKKIYIGENFIEADGQRSEFDEIFVRELKSGDYLVFKSGNEEQAWLIEDGDVLVRDLGLMSLRFEPVEK</sequence>
<dbReference type="RefSeq" id="WP_342676838.1">
    <property type="nucleotide sequence ID" value="NZ_JBCGCU010000004.1"/>
</dbReference>
<reference evidence="1 2" key="1">
    <citation type="submission" date="2024-03" db="EMBL/GenBank/DDBJ databases">
        <title>Pseudoalteromonas qingdaonensis sp. nov., isolated from the intestines of marine benthic organisms.</title>
        <authorList>
            <person name="Lin X."/>
            <person name="Fang S."/>
            <person name="Hu X."/>
        </authorList>
    </citation>
    <scope>NUCLEOTIDE SEQUENCE [LARGE SCALE GENOMIC DNA]</scope>
    <source>
        <strain evidence="1 2">YIC-827</strain>
    </source>
</reference>
<dbReference type="EMBL" id="JBCGCU010000004">
    <property type="protein sequence ID" value="MEM0514764.1"/>
    <property type="molecule type" value="Genomic_DNA"/>
</dbReference>
<name>A0ABU9MTX9_9GAMM</name>
<dbReference type="Proteomes" id="UP001447008">
    <property type="component" value="Unassembled WGS sequence"/>
</dbReference>